<proteinExistence type="predicted"/>
<name>A0ABU7T0F1_9LACO</name>
<keyword evidence="4" id="KW-1185">Reference proteome</keyword>
<dbReference type="InterPro" id="IPR011991">
    <property type="entry name" value="ArsR-like_HTH"/>
</dbReference>
<dbReference type="CDD" id="cd00090">
    <property type="entry name" value="HTH_ARSR"/>
    <property type="match status" value="1"/>
</dbReference>
<dbReference type="InterPro" id="IPR052543">
    <property type="entry name" value="HTH_Metal-responsive_Reg"/>
</dbReference>
<reference evidence="3 4" key="1">
    <citation type="submission" date="2023-02" db="EMBL/GenBank/DDBJ databases">
        <title>The predominant lactic acid bacteria and yeasts involved in the spontaneous fermentation of millet during the production of the traditional porridge Hausa koko in Ghana.</title>
        <authorList>
            <person name="Atter A."/>
            <person name="Diaz M."/>
        </authorList>
    </citation>
    <scope>NUCLEOTIDE SEQUENCE [LARGE SCALE GENOMIC DNA]</scope>
    <source>
        <strain evidence="3 4">FI11640</strain>
    </source>
</reference>
<dbReference type="SUPFAM" id="SSF46785">
    <property type="entry name" value="Winged helix' DNA-binding domain"/>
    <property type="match status" value="1"/>
</dbReference>
<feature type="domain" description="HTH arsR-type" evidence="2">
    <location>
        <begin position="1"/>
        <end position="95"/>
    </location>
</feature>
<accession>A0ABU7T0F1</accession>
<comment type="caution">
    <text evidence="3">The sequence shown here is derived from an EMBL/GenBank/DDBJ whole genome shotgun (WGS) entry which is preliminary data.</text>
</comment>
<dbReference type="InterPro" id="IPR001845">
    <property type="entry name" value="HTH_ArsR_DNA-bd_dom"/>
</dbReference>
<evidence type="ECO:0000313" key="4">
    <source>
        <dbReference type="Proteomes" id="UP001330016"/>
    </source>
</evidence>
<dbReference type="InterPro" id="IPR036388">
    <property type="entry name" value="WH-like_DNA-bd_sf"/>
</dbReference>
<dbReference type="SMART" id="SM00418">
    <property type="entry name" value="HTH_ARSR"/>
    <property type="match status" value="1"/>
</dbReference>
<organism evidence="3 4">
    <name type="scientific">Schleiferilactobacillus harbinensis</name>
    <dbReference type="NCBI Taxonomy" id="304207"/>
    <lineage>
        <taxon>Bacteria</taxon>
        <taxon>Bacillati</taxon>
        <taxon>Bacillota</taxon>
        <taxon>Bacilli</taxon>
        <taxon>Lactobacillales</taxon>
        <taxon>Lactobacillaceae</taxon>
        <taxon>Schleiferilactobacillus</taxon>
    </lineage>
</organism>
<dbReference type="RefSeq" id="WP_331243771.1">
    <property type="nucleotide sequence ID" value="NZ_JAQSGJ010000020.1"/>
</dbReference>
<dbReference type="Proteomes" id="UP001330016">
    <property type="component" value="Unassembled WGS sequence"/>
</dbReference>
<dbReference type="EMBL" id="JAQSGK010000020">
    <property type="protein sequence ID" value="MEE6715830.1"/>
    <property type="molecule type" value="Genomic_DNA"/>
</dbReference>
<dbReference type="PROSITE" id="PS50987">
    <property type="entry name" value="HTH_ARSR_2"/>
    <property type="match status" value="1"/>
</dbReference>
<protein>
    <submittedName>
        <fullName evidence="3">Helix-turn-helix transcriptional regulator</fullName>
    </submittedName>
</protein>
<gene>
    <name evidence="3" type="ORF">PS435_08160</name>
</gene>
<dbReference type="PANTHER" id="PTHR39168">
    <property type="entry name" value="TRANSCRIPTIONAL REGULATOR-RELATED"/>
    <property type="match status" value="1"/>
</dbReference>
<evidence type="ECO:0000259" key="2">
    <source>
        <dbReference type="PROSITE" id="PS50987"/>
    </source>
</evidence>
<dbReference type="InterPro" id="IPR036390">
    <property type="entry name" value="WH_DNA-bd_sf"/>
</dbReference>
<evidence type="ECO:0000313" key="3">
    <source>
        <dbReference type="EMBL" id="MEE6715830.1"/>
    </source>
</evidence>
<keyword evidence="1" id="KW-0238">DNA-binding</keyword>
<dbReference type="Gene3D" id="1.10.10.10">
    <property type="entry name" value="Winged helix-like DNA-binding domain superfamily/Winged helix DNA-binding domain"/>
    <property type="match status" value="1"/>
</dbReference>
<evidence type="ECO:0000256" key="1">
    <source>
        <dbReference type="ARBA" id="ARBA00023125"/>
    </source>
</evidence>
<dbReference type="PANTHER" id="PTHR39168:SF1">
    <property type="entry name" value="TRANSCRIPTIONAL REGULATORY PROTEIN"/>
    <property type="match status" value="1"/>
</dbReference>
<sequence length="234" mass="26726">MTQDLPDITTIAKALTVPAKVQLLDQLMDRRGHTLLELAHAAGIEPQTASYHLREFLTAGWVRREQQGRFHYFFLVNADVARLIEQFSPSAPQPPVKKLSQTRSTEQMRLFRSCYDHMAGRTGVAITDAFVAHHWIVPDQDKTYQVTPTGHQFFLKMLSIDSTVVAQKKRQFTTQCVDWSERRHHLGGALGSALLQTFEARDYVERGPQSKRVLVLTDAGRDFLREHLDMRVAE</sequence>